<dbReference type="InterPro" id="IPR015797">
    <property type="entry name" value="NUDIX_hydrolase-like_dom_sf"/>
</dbReference>
<dbReference type="PANTHER" id="PTHR43046:SF2">
    <property type="entry name" value="8-OXO-DGTP DIPHOSPHATASE-RELATED"/>
    <property type="match status" value="1"/>
</dbReference>
<keyword evidence="2 4" id="KW-0378">Hydrolase</keyword>
<dbReference type="SUPFAM" id="SSF55811">
    <property type="entry name" value="Nudix"/>
    <property type="match status" value="1"/>
</dbReference>
<dbReference type="InterPro" id="IPR000086">
    <property type="entry name" value="NUDIX_hydrolase_dom"/>
</dbReference>
<organism evidence="4 5">
    <name type="scientific">Planosporangium thailandense</name>
    <dbReference type="NCBI Taxonomy" id="765197"/>
    <lineage>
        <taxon>Bacteria</taxon>
        <taxon>Bacillati</taxon>
        <taxon>Actinomycetota</taxon>
        <taxon>Actinomycetes</taxon>
        <taxon>Micromonosporales</taxon>
        <taxon>Micromonosporaceae</taxon>
        <taxon>Planosporangium</taxon>
    </lineage>
</organism>
<dbReference type="EMBL" id="JAATVY010000025">
    <property type="protein sequence ID" value="NJC73100.1"/>
    <property type="molecule type" value="Genomic_DNA"/>
</dbReference>
<sequence length="168" mass="18098">MNYIAALRALVGNRPLILPGTSVLILDGDDRLLLIERVDTGGWGLPGGFMEPGESFEETGRREAREELGLDLGELSLLGVFSGAEYHYRYPNGDEVFNVTAAYLTAFPAGARIVVDPGEAARAVFFAPDELPPEVISPERPIVEAYRRWLSNRGATWAGATGYAGTAG</sequence>
<evidence type="ECO:0000256" key="1">
    <source>
        <dbReference type="ARBA" id="ARBA00001946"/>
    </source>
</evidence>
<proteinExistence type="predicted"/>
<name>A0ABX0Y6P7_9ACTN</name>
<protein>
    <submittedName>
        <fullName evidence="4">NUDIX hydrolase</fullName>
    </submittedName>
</protein>
<dbReference type="GO" id="GO:0016787">
    <property type="term" value="F:hydrolase activity"/>
    <property type="evidence" value="ECO:0007669"/>
    <property type="project" value="UniProtKB-KW"/>
</dbReference>
<dbReference type="PRINTS" id="PR00502">
    <property type="entry name" value="NUDIXFAMILY"/>
</dbReference>
<reference evidence="4 5" key="1">
    <citation type="submission" date="2020-03" db="EMBL/GenBank/DDBJ databases">
        <title>WGS of the type strain of Planosporangium spp.</title>
        <authorList>
            <person name="Thawai C."/>
        </authorList>
    </citation>
    <scope>NUCLEOTIDE SEQUENCE [LARGE SCALE GENOMIC DNA]</scope>
    <source>
        <strain evidence="4 5">TBRC 5610</strain>
    </source>
</reference>
<dbReference type="InterPro" id="IPR020476">
    <property type="entry name" value="Nudix_hydrolase"/>
</dbReference>
<dbReference type="Gene3D" id="3.90.79.10">
    <property type="entry name" value="Nucleoside Triphosphate Pyrophosphohydrolase"/>
    <property type="match status" value="1"/>
</dbReference>
<evidence type="ECO:0000313" key="5">
    <source>
        <dbReference type="Proteomes" id="UP000722989"/>
    </source>
</evidence>
<comment type="caution">
    <text evidence="4">The sequence shown here is derived from an EMBL/GenBank/DDBJ whole genome shotgun (WGS) entry which is preliminary data.</text>
</comment>
<keyword evidence="5" id="KW-1185">Reference proteome</keyword>
<dbReference type="PROSITE" id="PS51462">
    <property type="entry name" value="NUDIX"/>
    <property type="match status" value="1"/>
</dbReference>
<comment type="cofactor">
    <cofactor evidence="1">
        <name>Mg(2+)</name>
        <dbReference type="ChEBI" id="CHEBI:18420"/>
    </cofactor>
</comment>
<evidence type="ECO:0000259" key="3">
    <source>
        <dbReference type="PROSITE" id="PS51462"/>
    </source>
</evidence>
<dbReference type="Pfam" id="PF00293">
    <property type="entry name" value="NUDIX"/>
    <property type="match status" value="1"/>
</dbReference>
<evidence type="ECO:0000256" key="2">
    <source>
        <dbReference type="ARBA" id="ARBA00022801"/>
    </source>
</evidence>
<dbReference type="Proteomes" id="UP000722989">
    <property type="component" value="Unassembled WGS sequence"/>
</dbReference>
<dbReference type="RefSeq" id="WP_167928007.1">
    <property type="nucleotide sequence ID" value="NZ_JAATVY010000025.1"/>
</dbReference>
<gene>
    <name evidence="4" type="ORF">HC031_25775</name>
</gene>
<dbReference type="CDD" id="cd04677">
    <property type="entry name" value="NUDIX_Hydrolase"/>
    <property type="match status" value="1"/>
</dbReference>
<evidence type="ECO:0000313" key="4">
    <source>
        <dbReference type="EMBL" id="NJC73100.1"/>
    </source>
</evidence>
<accession>A0ABX0Y6P7</accession>
<feature type="domain" description="Nudix hydrolase" evidence="3">
    <location>
        <begin position="16"/>
        <end position="148"/>
    </location>
</feature>
<dbReference type="PANTHER" id="PTHR43046">
    <property type="entry name" value="GDP-MANNOSE MANNOSYL HYDROLASE"/>
    <property type="match status" value="1"/>
</dbReference>